<keyword evidence="2" id="KW-1185">Reference proteome</keyword>
<evidence type="ECO:0000313" key="2">
    <source>
        <dbReference type="Proteomes" id="UP000694257"/>
    </source>
</evidence>
<proteinExistence type="predicted"/>
<dbReference type="EMBL" id="CP078145">
    <property type="protein sequence ID" value="QXN88300.1"/>
    <property type="molecule type" value="Genomic_DNA"/>
</dbReference>
<protein>
    <recommendedName>
        <fullName evidence="3">Class I SAM-dependent methyltransferase</fullName>
    </recommendedName>
</protein>
<dbReference type="RefSeq" id="WP_218469183.1">
    <property type="nucleotide sequence ID" value="NZ_BAABJN010000008.1"/>
</dbReference>
<evidence type="ECO:0008006" key="3">
    <source>
        <dbReference type="Google" id="ProtNLM"/>
    </source>
</evidence>
<evidence type="ECO:0000313" key="1">
    <source>
        <dbReference type="EMBL" id="QXN88300.1"/>
    </source>
</evidence>
<accession>A0ABX8RFD0</accession>
<dbReference type="Proteomes" id="UP000694257">
    <property type="component" value="Chromosome"/>
</dbReference>
<gene>
    <name evidence="1" type="ORF">KV110_22100</name>
</gene>
<organism evidence="1 2">
    <name type="scientific">Nocardia iowensis</name>
    <dbReference type="NCBI Taxonomy" id="204891"/>
    <lineage>
        <taxon>Bacteria</taxon>
        <taxon>Bacillati</taxon>
        <taxon>Actinomycetota</taxon>
        <taxon>Actinomycetes</taxon>
        <taxon>Mycobacteriales</taxon>
        <taxon>Nocardiaceae</taxon>
        <taxon>Nocardia</taxon>
    </lineage>
</organism>
<sequence length="225" mass="24480">MDALEYWDTYYSQPFLYGMGTENILRLLAGLPPVATWIDLGCGSESLLWACAIRAGALHAVDSDGERLRLLEKHSETTEPTGSYATAIALAGSGRSWDDIRATLRTTTVADCLTDQPAIPDTAELVTQFGLLGLCEARDRFRAAVTGSASLLAADGWVAGANWVAADKPERIQLDEQLYLDSFADNGIRLDHVERIASTDPAYPFVWMYRGKRDSRGGPSPSGSY</sequence>
<reference evidence="1 2" key="1">
    <citation type="submission" date="2021-07" db="EMBL/GenBank/DDBJ databases">
        <title>Whole Genome Sequence of Nocardia Iowensis.</title>
        <authorList>
            <person name="Lamm A."/>
            <person name="Collins-Fairclough A.M."/>
            <person name="Bunk B."/>
            <person name="Sproer C."/>
        </authorList>
    </citation>
    <scope>NUCLEOTIDE SEQUENCE [LARGE SCALE GENOMIC DNA]</scope>
    <source>
        <strain evidence="1 2">NRRL 5646</strain>
    </source>
</reference>
<name>A0ABX8RFD0_NOCIO</name>